<keyword evidence="5" id="KW-1185">Reference proteome</keyword>
<evidence type="ECO:0000313" key="4">
    <source>
        <dbReference type="EMBL" id="KAK7490144.1"/>
    </source>
</evidence>
<keyword evidence="2" id="KW-1133">Transmembrane helix</keyword>
<feature type="region of interest" description="Disordered" evidence="1">
    <location>
        <begin position="394"/>
        <end position="477"/>
    </location>
</feature>
<evidence type="ECO:0000256" key="1">
    <source>
        <dbReference type="SAM" id="MobiDB-lite"/>
    </source>
</evidence>
<dbReference type="Proteomes" id="UP001519460">
    <property type="component" value="Unassembled WGS sequence"/>
</dbReference>
<feature type="non-terminal residue" evidence="4">
    <location>
        <position position="532"/>
    </location>
</feature>
<evidence type="ECO:0000256" key="2">
    <source>
        <dbReference type="SAM" id="Phobius"/>
    </source>
</evidence>
<dbReference type="InterPro" id="IPR013320">
    <property type="entry name" value="ConA-like_dom_sf"/>
</dbReference>
<accession>A0ABD0KSD6</accession>
<keyword evidence="2" id="KW-0472">Membrane</keyword>
<dbReference type="PROSITE" id="PS50060">
    <property type="entry name" value="MAM_2"/>
    <property type="match status" value="1"/>
</dbReference>
<dbReference type="SUPFAM" id="SSF49899">
    <property type="entry name" value="Concanavalin A-like lectins/glucanases"/>
    <property type="match status" value="1"/>
</dbReference>
<comment type="caution">
    <text evidence="4">The sequence shown here is derived from an EMBL/GenBank/DDBJ whole genome shotgun (WGS) entry which is preliminary data.</text>
</comment>
<dbReference type="EMBL" id="JACVVK020000130">
    <property type="protein sequence ID" value="KAK7490144.1"/>
    <property type="molecule type" value="Genomic_DNA"/>
</dbReference>
<evidence type="ECO:0000259" key="3">
    <source>
        <dbReference type="PROSITE" id="PS50060"/>
    </source>
</evidence>
<gene>
    <name evidence="4" type="ORF">BaRGS_00018666</name>
</gene>
<dbReference type="AlphaFoldDB" id="A0ABD0KSD6"/>
<protein>
    <recommendedName>
        <fullName evidence="3">MAM domain-containing protein</fullName>
    </recommendedName>
</protein>
<evidence type="ECO:0000313" key="5">
    <source>
        <dbReference type="Proteomes" id="UP001519460"/>
    </source>
</evidence>
<name>A0ABD0KSD6_9CAEN</name>
<organism evidence="4 5">
    <name type="scientific">Batillaria attramentaria</name>
    <dbReference type="NCBI Taxonomy" id="370345"/>
    <lineage>
        <taxon>Eukaryota</taxon>
        <taxon>Metazoa</taxon>
        <taxon>Spiralia</taxon>
        <taxon>Lophotrochozoa</taxon>
        <taxon>Mollusca</taxon>
        <taxon>Gastropoda</taxon>
        <taxon>Caenogastropoda</taxon>
        <taxon>Sorbeoconcha</taxon>
        <taxon>Cerithioidea</taxon>
        <taxon>Batillariidae</taxon>
        <taxon>Batillaria</taxon>
    </lineage>
</organism>
<reference evidence="4 5" key="1">
    <citation type="journal article" date="2023" name="Sci. Data">
        <title>Genome assembly of the Korean intertidal mud-creeper Batillaria attramentaria.</title>
        <authorList>
            <person name="Patra A.K."/>
            <person name="Ho P.T."/>
            <person name="Jun S."/>
            <person name="Lee S.J."/>
            <person name="Kim Y."/>
            <person name="Won Y.J."/>
        </authorList>
    </citation>
    <scope>NUCLEOTIDE SEQUENCE [LARGE SCALE GENOMIC DNA]</scope>
    <source>
        <strain evidence="4">Wonlab-2016</strain>
    </source>
</reference>
<feature type="compositionally biased region" description="Polar residues" evidence="1">
    <location>
        <begin position="322"/>
        <end position="335"/>
    </location>
</feature>
<dbReference type="InterPro" id="IPR000998">
    <property type="entry name" value="MAM_dom"/>
</dbReference>
<keyword evidence="2" id="KW-0812">Transmembrane</keyword>
<proteinExistence type="predicted"/>
<feature type="transmembrane region" description="Helical" evidence="2">
    <location>
        <begin position="345"/>
        <end position="368"/>
    </location>
</feature>
<feature type="domain" description="MAM" evidence="3">
    <location>
        <begin position="28"/>
        <end position="188"/>
    </location>
</feature>
<dbReference type="Gene3D" id="2.60.120.200">
    <property type="match status" value="1"/>
</dbReference>
<sequence>MWLMERVAGGGIALQSLYVKSYFPSKSGDCSFEVFCSAWPTSMDGEGDRDKWRLASPPHHGRQRGPGTDHTFGNGQHGRYLHFSAGQNWVKSHYFQSENRPTAKCMSFWFFCTKGTSRLIVQEQDYYHDDWQDVWDSDLKDAHLQWTYAFAMLSPGYFREIRIMGVTYTSTGVVAIDDIRFHNASCPEDGMKKHGAVVKMSDWNLNHFAELNSHAFCPTRDAFYFLVVNYTVNCEDGMCMLAVVQRALNNSAVFLWNTTEYSNKIQTQKIKIASRDDYFWITIGARKINTYGWSLEILVDSVSFEFGGLLTTAETTTTLLTQQSTISASPDTSGNRGEDNSDNGLAVGVGVSMAVIVVVVVVITVIVCRRRNNSKDGNKDGNAGLLNCWKNKSEPASESIQPGVANATYAPDSDPDSVNRMSQAVSGSHDAAARHPNTCATSSGYVDTEMGSISERSRDCEGSGYITLDDATDSTDNQATRQASENMYEHLVPVDGHTYSTLQSKENEYERLAPADTRSKNVYSMPHFKQKE</sequence>
<feature type="region of interest" description="Disordered" evidence="1">
    <location>
        <begin position="321"/>
        <end position="341"/>
    </location>
</feature>
<dbReference type="Pfam" id="PF00629">
    <property type="entry name" value="MAM"/>
    <property type="match status" value="1"/>
</dbReference>